<gene>
    <name evidence="1" type="ORF">TU86_18405</name>
</gene>
<protein>
    <submittedName>
        <fullName evidence="1">Phage coat protein</fullName>
    </submittedName>
</protein>
<dbReference type="PATRIC" id="fig|1608994.3.peg.4393"/>
<dbReference type="EMBL" id="JYLF01000009">
    <property type="protein sequence ID" value="KMN12235.1"/>
    <property type="molecule type" value="Genomic_DNA"/>
</dbReference>
<accession>A0A0J6IC77</accession>
<evidence type="ECO:0000313" key="2">
    <source>
        <dbReference type="Proteomes" id="UP000036325"/>
    </source>
</evidence>
<organism evidence="1 2">
    <name type="scientific">Pseudomonas weihenstephanensis</name>
    <dbReference type="NCBI Taxonomy" id="1608994"/>
    <lineage>
        <taxon>Bacteria</taxon>
        <taxon>Pseudomonadati</taxon>
        <taxon>Pseudomonadota</taxon>
        <taxon>Gammaproteobacteria</taxon>
        <taxon>Pseudomonadales</taxon>
        <taxon>Pseudomonadaceae</taxon>
        <taxon>Pseudomonas</taxon>
    </lineage>
</organism>
<sequence length="325" mass="34916">MPTTQLTDIFVGDYYASLAPVNSPEKTAVYESGIVTRSPVLDAIASGSQGTAEISYWQDLNADEAPNISNDDPDDQGEVGKVTQDSMRARVLYLNKGYGVTDLTAELANTEPQQQIRNRFGTYWTRQWQRYTLGAARGIIASNIANNGGDMVIDAGATISANAFQDAAFTAGDAADQFGAIGVHSVVMNQMVKQDLIEYLRDSDGKIILATYLGKPVFMDDALVYGAGKYLSVFFGQGAFGYGEGTPKVPVELERKPGGGNGGGAEVLWERKTYILQPAGFSWKGSEAQNLSPTSTQYAAAANWQRVFSRKQVPFAAVISGTTTP</sequence>
<dbReference type="Proteomes" id="UP000036325">
    <property type="component" value="Unassembled WGS sequence"/>
</dbReference>
<dbReference type="AlphaFoldDB" id="A0A0J6IC77"/>
<keyword evidence="1" id="KW-0167">Capsid protein</keyword>
<proteinExistence type="predicted"/>
<name>A0A0J6IC77_9PSED</name>
<dbReference type="RefSeq" id="WP_048365754.1">
    <property type="nucleotide sequence ID" value="NZ_JYLF01000009.1"/>
</dbReference>
<dbReference type="Pfam" id="PF20036">
    <property type="entry name" value="Gp13-like"/>
    <property type="match status" value="1"/>
</dbReference>
<dbReference type="InterPro" id="IPR045404">
    <property type="entry name" value="Gp13-like"/>
</dbReference>
<dbReference type="STRING" id="1608994.TU86_18405"/>
<keyword evidence="1" id="KW-0946">Virion</keyword>
<evidence type="ECO:0000313" key="1">
    <source>
        <dbReference type="EMBL" id="KMN12235.1"/>
    </source>
</evidence>
<reference evidence="1 2" key="1">
    <citation type="submission" date="2015-02" db="EMBL/GenBank/DDBJ databases">
        <title>Pseudomonas helleri sp. nov. and Pseudomonas weihenstephanensis sp. nov., isolated from raw cows milk.</title>
        <authorList>
            <person name="von Neubeck M."/>
            <person name="Huptas C."/>
            <person name="Wenning M."/>
            <person name="Scherer S."/>
        </authorList>
    </citation>
    <scope>NUCLEOTIDE SEQUENCE [LARGE SCALE GENOMIC DNA]</scope>
    <source>
        <strain evidence="1 2">DSM 29166</strain>
    </source>
</reference>
<comment type="caution">
    <text evidence="1">The sequence shown here is derived from an EMBL/GenBank/DDBJ whole genome shotgun (WGS) entry which is preliminary data.</text>
</comment>
<dbReference type="OrthoDB" id="6440753at2"/>